<evidence type="ECO:0000256" key="1">
    <source>
        <dbReference type="SAM" id="MobiDB-lite"/>
    </source>
</evidence>
<name>A0A9Q1GQ64_9CARY</name>
<feature type="region of interest" description="Disordered" evidence="1">
    <location>
        <begin position="505"/>
        <end position="525"/>
    </location>
</feature>
<dbReference type="InterPro" id="IPR025558">
    <property type="entry name" value="DUF4283"/>
</dbReference>
<dbReference type="PANTHER" id="PTHR33233">
    <property type="entry name" value="ENDONUCLEASE/EXONUCLEASE/PHOSPHATASE"/>
    <property type="match status" value="1"/>
</dbReference>
<sequence length="525" mass="57474">MVATGFHGGSTVKQLSHPRSLLPEVPPVTEATPSAAEMAHLAGQSKASDPVAGQAQAVLELSGSMETNSHPLNLVLAQPPHSVSRSGRAYPLSPPAQNAQIVASITADTSTLAAPILSGATQPSIAQNTQNVHSQGPASGTCRTASMVARAAKPSHAPESTQLLVSDEGNCNSRPPIQQQANHLPQFHHSFAQLLDPDEGTDLKYIPSSNINGIYCAKIDKSDVLDEIAYWQSAVLCTVMGANPPFEIIKAFFNRIWANYAIDRILYVHKGGFLVRFAHLQDKLQVENQRFYFFDSKPMLVKGWNPNMDLQTETIRSLPLWIQLPSLDIKYWGIESLSKIGSLLGVPIKTDKITKEKQAIRYARLLVEIPIEGPFPDHVDFFNEEGVLIRQQVTYEWVPSKCTHCAILGHTEEVCKKKKGVVRTEWRKKTQPSLLTSSVAGQPVPSTTPSPPQLETSTSLEPPPEDFTLVSKGTAPKRPSVTPVAPLSELYNSFEALSEAHILDMQQDVLHRENQSTDPPHVSNR</sequence>
<comment type="caution">
    <text evidence="3">The sequence shown here is derived from an EMBL/GenBank/DDBJ whole genome shotgun (WGS) entry which is preliminary data.</text>
</comment>
<dbReference type="Proteomes" id="UP001153076">
    <property type="component" value="Unassembled WGS sequence"/>
</dbReference>
<dbReference type="Pfam" id="PF14111">
    <property type="entry name" value="DUF4283"/>
    <property type="match status" value="1"/>
</dbReference>
<feature type="region of interest" description="Disordered" evidence="1">
    <location>
        <begin position="432"/>
        <end position="483"/>
    </location>
</feature>
<evidence type="ECO:0000313" key="3">
    <source>
        <dbReference type="EMBL" id="KAJ8422633.1"/>
    </source>
</evidence>
<evidence type="ECO:0000259" key="2">
    <source>
        <dbReference type="Pfam" id="PF14111"/>
    </source>
</evidence>
<dbReference type="EMBL" id="JAKOGI010002192">
    <property type="protein sequence ID" value="KAJ8422633.1"/>
    <property type="molecule type" value="Genomic_DNA"/>
</dbReference>
<gene>
    <name evidence="3" type="ORF">Cgig2_028504</name>
</gene>
<feature type="domain" description="DUF4283" evidence="2">
    <location>
        <begin position="230"/>
        <end position="310"/>
    </location>
</feature>
<dbReference type="PANTHER" id="PTHR33233:SF14">
    <property type="entry name" value="ENDONUCLEASE_EXONUCLEASE_PHOSPHATASE"/>
    <property type="match status" value="1"/>
</dbReference>
<keyword evidence="4" id="KW-1185">Reference proteome</keyword>
<dbReference type="OrthoDB" id="425619at2759"/>
<accession>A0A9Q1GQ64</accession>
<protein>
    <recommendedName>
        <fullName evidence="2">DUF4283 domain-containing protein</fullName>
    </recommendedName>
</protein>
<feature type="region of interest" description="Disordered" evidence="1">
    <location>
        <begin position="1"/>
        <end position="27"/>
    </location>
</feature>
<organism evidence="3 4">
    <name type="scientific">Carnegiea gigantea</name>
    <dbReference type="NCBI Taxonomy" id="171969"/>
    <lineage>
        <taxon>Eukaryota</taxon>
        <taxon>Viridiplantae</taxon>
        <taxon>Streptophyta</taxon>
        <taxon>Embryophyta</taxon>
        <taxon>Tracheophyta</taxon>
        <taxon>Spermatophyta</taxon>
        <taxon>Magnoliopsida</taxon>
        <taxon>eudicotyledons</taxon>
        <taxon>Gunneridae</taxon>
        <taxon>Pentapetalae</taxon>
        <taxon>Caryophyllales</taxon>
        <taxon>Cactineae</taxon>
        <taxon>Cactaceae</taxon>
        <taxon>Cactoideae</taxon>
        <taxon>Echinocereeae</taxon>
        <taxon>Carnegiea</taxon>
    </lineage>
</organism>
<dbReference type="AlphaFoldDB" id="A0A9Q1GQ64"/>
<evidence type="ECO:0000313" key="4">
    <source>
        <dbReference type="Proteomes" id="UP001153076"/>
    </source>
</evidence>
<reference evidence="3" key="1">
    <citation type="submission" date="2022-04" db="EMBL/GenBank/DDBJ databases">
        <title>Carnegiea gigantea Genome sequencing and assembly v2.</title>
        <authorList>
            <person name="Copetti D."/>
            <person name="Sanderson M.J."/>
            <person name="Burquez A."/>
            <person name="Wojciechowski M.F."/>
        </authorList>
    </citation>
    <scope>NUCLEOTIDE SEQUENCE</scope>
    <source>
        <strain evidence="3">SGP5-SGP5p</strain>
        <tissue evidence="3">Aerial part</tissue>
    </source>
</reference>
<proteinExistence type="predicted"/>